<evidence type="ECO:0000256" key="21">
    <source>
        <dbReference type="SAM" id="MobiDB-lite"/>
    </source>
</evidence>
<dbReference type="InterPro" id="IPR049560">
    <property type="entry name" value="MeTrfase_RsmB-F_NOP2_cat"/>
</dbReference>
<evidence type="ECO:0000256" key="17">
    <source>
        <dbReference type="ARBA" id="ARBA00076630"/>
    </source>
</evidence>
<dbReference type="Gene3D" id="3.40.50.150">
    <property type="entry name" value="Vaccinia Virus protein VP39"/>
    <property type="match status" value="1"/>
</dbReference>
<dbReference type="GO" id="GO:0008284">
    <property type="term" value="P:positive regulation of cell population proliferation"/>
    <property type="evidence" value="ECO:0007669"/>
    <property type="project" value="Ensembl"/>
</dbReference>
<dbReference type="AlphaFoldDB" id="G1QWA7"/>
<keyword evidence="10" id="KW-0832">Ubl conjugation</keyword>
<dbReference type="InterPro" id="IPR023267">
    <property type="entry name" value="RCMT"/>
</dbReference>
<proteinExistence type="inferred from homology"/>
<name>G1QWA7_NOMLE</name>
<dbReference type="PRINTS" id="PR02012">
    <property type="entry name" value="RCMTNOP2"/>
</dbReference>
<dbReference type="GO" id="GO:0000470">
    <property type="term" value="P:maturation of LSU-rRNA"/>
    <property type="evidence" value="ECO:0007669"/>
    <property type="project" value="TreeGrafter"/>
</dbReference>
<evidence type="ECO:0000256" key="4">
    <source>
        <dbReference type="ARBA" id="ARBA00022517"/>
    </source>
</evidence>
<dbReference type="NCBIfam" id="TIGR00446">
    <property type="entry name" value="nop2p"/>
    <property type="match status" value="1"/>
</dbReference>
<feature type="active site" description="Nucleophile" evidence="20">
    <location>
        <position position="518"/>
    </location>
</feature>
<dbReference type="eggNOG" id="KOG1122">
    <property type="taxonomic scope" value="Eukaryota"/>
</dbReference>
<reference evidence="23 24" key="1">
    <citation type="submission" date="2012-10" db="EMBL/GenBank/DDBJ databases">
        <authorList>
            <consortium name="Gibbon Genome Sequencing Consortium"/>
        </authorList>
    </citation>
    <scope>NUCLEOTIDE SEQUENCE [LARGE SCALE GENOMIC DNA]</scope>
</reference>
<feature type="compositionally biased region" description="Acidic residues" evidence="21">
    <location>
        <begin position="182"/>
        <end position="193"/>
    </location>
</feature>
<evidence type="ECO:0000256" key="13">
    <source>
        <dbReference type="ARBA" id="ARBA00022990"/>
    </source>
</evidence>
<keyword evidence="4" id="KW-0690">Ribosome biogenesis</keyword>
<evidence type="ECO:0000256" key="18">
    <source>
        <dbReference type="ARBA" id="ARBA00079733"/>
    </source>
</evidence>
<evidence type="ECO:0000256" key="5">
    <source>
        <dbReference type="ARBA" id="ARBA00022552"/>
    </source>
</evidence>
<dbReference type="GO" id="GO:0000027">
    <property type="term" value="P:ribosomal large subunit assembly"/>
    <property type="evidence" value="ECO:0007669"/>
    <property type="project" value="Ensembl"/>
</dbReference>
<keyword evidence="9 20" id="KW-0949">S-adenosyl-L-methionine</keyword>
<dbReference type="Proteomes" id="UP000001073">
    <property type="component" value="Chromosome 23"/>
</dbReference>
<keyword evidence="14" id="KW-0539">Nucleus</keyword>
<dbReference type="CDD" id="cd02440">
    <property type="entry name" value="AdoMet_MTases"/>
    <property type="match status" value="1"/>
</dbReference>
<dbReference type="HOGENOM" id="CLU_005316_3_0_1"/>
<dbReference type="GO" id="GO:0003723">
    <property type="term" value="F:RNA binding"/>
    <property type="evidence" value="ECO:0007669"/>
    <property type="project" value="UniProtKB-UniRule"/>
</dbReference>
<evidence type="ECO:0000256" key="9">
    <source>
        <dbReference type="ARBA" id="ARBA00022691"/>
    </source>
</evidence>
<keyword evidence="5" id="KW-0698">rRNA processing</keyword>
<evidence type="ECO:0000256" key="14">
    <source>
        <dbReference type="ARBA" id="ARBA00023242"/>
    </source>
</evidence>
<evidence type="ECO:0000256" key="20">
    <source>
        <dbReference type="PROSITE-ProRule" id="PRU01023"/>
    </source>
</evidence>
<dbReference type="PANTHER" id="PTHR22807">
    <property type="entry name" value="NOP2 YEAST -RELATED NOL1/NOP2/FMU SUN DOMAIN-CONTAINING"/>
    <property type="match status" value="1"/>
</dbReference>
<keyword evidence="8 20" id="KW-0808">Transferase</keyword>
<feature type="region of interest" description="Disordered" evidence="21">
    <location>
        <begin position="592"/>
        <end position="813"/>
    </location>
</feature>
<dbReference type="EMBL" id="ADFV01078467">
    <property type="status" value="NOT_ANNOTATED_CDS"/>
    <property type="molecule type" value="Genomic_DNA"/>
</dbReference>
<dbReference type="PRINTS" id="PR02008">
    <property type="entry name" value="RCMTFAMILY"/>
</dbReference>
<evidence type="ECO:0000256" key="6">
    <source>
        <dbReference type="ARBA" id="ARBA00022553"/>
    </source>
</evidence>
<evidence type="ECO:0000256" key="2">
    <source>
        <dbReference type="ARBA" id="ARBA00007494"/>
    </source>
</evidence>
<evidence type="ECO:0000256" key="1">
    <source>
        <dbReference type="ARBA" id="ARBA00004604"/>
    </source>
</evidence>
<dbReference type="SUPFAM" id="SSF53335">
    <property type="entry name" value="S-adenosyl-L-methionine-dependent methyltransferases"/>
    <property type="match status" value="1"/>
</dbReference>
<dbReference type="Pfam" id="PF22458">
    <property type="entry name" value="RsmF-B_ferredox"/>
    <property type="match status" value="1"/>
</dbReference>
<feature type="compositionally biased region" description="Acidic residues" evidence="21">
    <location>
        <begin position="134"/>
        <end position="161"/>
    </location>
</feature>
<organism evidence="23 24">
    <name type="scientific">Nomascus leucogenys</name>
    <name type="common">Northern white-cheeked gibbon</name>
    <name type="synonym">Hylobates leucogenys</name>
    <dbReference type="NCBI Taxonomy" id="61853"/>
    <lineage>
        <taxon>Eukaryota</taxon>
        <taxon>Metazoa</taxon>
        <taxon>Chordata</taxon>
        <taxon>Craniata</taxon>
        <taxon>Vertebrata</taxon>
        <taxon>Euteleostomi</taxon>
        <taxon>Mammalia</taxon>
        <taxon>Eutheria</taxon>
        <taxon>Euarchontoglires</taxon>
        <taxon>Primates</taxon>
        <taxon>Haplorrhini</taxon>
        <taxon>Catarrhini</taxon>
        <taxon>Hylobatidae</taxon>
        <taxon>Nomascus</taxon>
    </lineage>
</organism>
<feature type="binding site" evidence="20">
    <location>
        <position position="417"/>
    </location>
    <ligand>
        <name>S-adenosyl-L-methionine</name>
        <dbReference type="ChEBI" id="CHEBI:59789"/>
    </ligand>
</feature>
<evidence type="ECO:0000256" key="8">
    <source>
        <dbReference type="ARBA" id="ARBA00022679"/>
    </source>
</evidence>
<dbReference type="Ensembl" id="ENSNLET00000005502.3">
    <property type="protein sequence ID" value="ENSNLEP00000005228.1"/>
    <property type="gene ID" value="ENSNLEG00000004242.3"/>
</dbReference>
<dbReference type="OMA" id="IMDDYGV"/>
<dbReference type="InterPro" id="IPR054728">
    <property type="entry name" value="RsmB-like_ferredoxin"/>
</dbReference>
<comment type="similarity">
    <text evidence="2 20">Belongs to the class I-like SAM-binding methyltransferase superfamily. RsmB/NOP family.</text>
</comment>
<keyword evidence="11 20" id="KW-0694">RNA-binding</keyword>
<dbReference type="GO" id="GO:1901796">
    <property type="term" value="P:regulation of signal transduction by p53 class mediator"/>
    <property type="evidence" value="ECO:0007669"/>
    <property type="project" value="Ensembl"/>
</dbReference>
<evidence type="ECO:0000256" key="15">
    <source>
        <dbReference type="ARBA" id="ARBA00056352"/>
    </source>
</evidence>
<keyword evidence="3" id="KW-1017">Isopeptide bond</keyword>
<evidence type="ECO:0000313" key="23">
    <source>
        <dbReference type="Ensembl" id="ENSNLEP00000005228.1"/>
    </source>
</evidence>
<dbReference type="GeneTree" id="ENSGT00940000161554"/>
<dbReference type="InterPro" id="IPR018314">
    <property type="entry name" value="RsmB/NOL1/NOP2-like_CS"/>
</dbReference>
<feature type="compositionally biased region" description="Basic residues" evidence="21">
    <location>
        <begin position="10"/>
        <end position="22"/>
    </location>
</feature>
<dbReference type="InterPro" id="IPR001678">
    <property type="entry name" value="MeTrfase_RsmB-F_NOP2_dom"/>
</dbReference>
<dbReference type="EMBL" id="ADFV01078468">
    <property type="status" value="NOT_ANNOTATED_CDS"/>
    <property type="molecule type" value="Genomic_DNA"/>
</dbReference>
<dbReference type="FunFam" id="3.40.50.150:FF:000120">
    <property type="entry name" value="probable 28S rRNA (Cytosine(4447)-C(5))-methyltransferase"/>
    <property type="match status" value="1"/>
</dbReference>
<evidence type="ECO:0000313" key="24">
    <source>
        <dbReference type="Proteomes" id="UP000001073"/>
    </source>
</evidence>
<dbReference type="GO" id="GO:0070475">
    <property type="term" value="P:rRNA base methylation"/>
    <property type="evidence" value="ECO:0007669"/>
    <property type="project" value="TreeGrafter"/>
</dbReference>
<evidence type="ECO:0000256" key="16">
    <source>
        <dbReference type="ARBA" id="ARBA00075882"/>
    </source>
</evidence>
<feature type="binding site" evidence="20">
    <location>
        <begin position="393"/>
        <end position="399"/>
    </location>
    <ligand>
        <name>S-adenosyl-L-methionine</name>
        <dbReference type="ChEBI" id="CHEBI:59789"/>
    </ligand>
</feature>
<dbReference type="Gene3D" id="3.30.70.1170">
    <property type="entry name" value="Sun protein, domain 3"/>
    <property type="match status" value="1"/>
</dbReference>
<reference evidence="23" key="2">
    <citation type="submission" date="2025-08" db="UniProtKB">
        <authorList>
            <consortium name="Ensembl"/>
        </authorList>
    </citation>
    <scope>IDENTIFICATION</scope>
</reference>
<evidence type="ECO:0000256" key="19">
    <source>
        <dbReference type="ARBA" id="ARBA00082315"/>
    </source>
</evidence>
<dbReference type="Pfam" id="PF01189">
    <property type="entry name" value="Methyltr_RsmB-F"/>
    <property type="match status" value="1"/>
</dbReference>
<evidence type="ECO:0000256" key="7">
    <source>
        <dbReference type="ARBA" id="ARBA00022603"/>
    </source>
</evidence>
<dbReference type="SMR" id="G1QWA7"/>
<evidence type="ECO:0000256" key="3">
    <source>
        <dbReference type="ARBA" id="ARBA00022499"/>
    </source>
</evidence>
<evidence type="ECO:0000256" key="12">
    <source>
        <dbReference type="ARBA" id="ARBA00022934"/>
    </source>
</evidence>
<feature type="compositionally biased region" description="Acidic residues" evidence="21">
    <location>
        <begin position="112"/>
        <end position="125"/>
    </location>
</feature>
<keyword evidence="13" id="KW-0007">Acetylation</keyword>
<dbReference type="Pfam" id="PF08062">
    <property type="entry name" value="NOP2_rpt"/>
    <property type="match status" value="3"/>
</dbReference>
<dbReference type="FunCoup" id="G1QWA7">
    <property type="interactions" value="2615"/>
</dbReference>
<keyword evidence="12" id="KW-0164">Citrullination</keyword>
<feature type="compositionally biased region" description="Low complexity" evidence="21">
    <location>
        <begin position="804"/>
        <end position="813"/>
    </location>
</feature>
<dbReference type="FunFam" id="3.30.70.1170:FF:000001">
    <property type="entry name" value="Ribosomal RNA methyltransferase Nop2"/>
    <property type="match status" value="1"/>
</dbReference>
<evidence type="ECO:0000256" key="10">
    <source>
        <dbReference type="ARBA" id="ARBA00022843"/>
    </source>
</evidence>
<keyword evidence="7 20" id="KW-0489">Methyltransferase</keyword>
<protein>
    <recommendedName>
        <fullName evidence="19">Nucleolar protein 1</fullName>
    </recommendedName>
    <alternativeName>
        <fullName evidence="18">Nucleolar protein 2 homolog</fullName>
    </alternativeName>
    <alternativeName>
        <fullName evidence="17">Proliferating-cell nucleolar antigen p120</fullName>
    </alternativeName>
    <alternativeName>
        <fullName evidence="16">Proliferation-associated nucleolar protein p120</fullName>
    </alternativeName>
</protein>
<feature type="region of interest" description="Disordered" evidence="21">
    <location>
        <begin position="1"/>
        <end position="213"/>
    </location>
</feature>
<dbReference type="PROSITE" id="PS51686">
    <property type="entry name" value="SAM_MT_RSMB_NOP"/>
    <property type="match status" value="1"/>
</dbReference>
<comment type="subcellular location">
    <subcellularLocation>
        <location evidence="1">Nucleus</location>
        <location evidence="1">Nucleolus</location>
    </subcellularLocation>
</comment>
<gene>
    <name evidence="23" type="primary">NOP2</name>
</gene>
<dbReference type="EMBL" id="ADFV01078469">
    <property type="status" value="NOT_ANNOTATED_CDS"/>
    <property type="molecule type" value="Genomic_DNA"/>
</dbReference>
<dbReference type="InterPro" id="IPR029063">
    <property type="entry name" value="SAM-dependent_MTases_sf"/>
</dbReference>
<feature type="binding site" evidence="20">
    <location>
        <position position="444"/>
    </location>
    <ligand>
        <name>S-adenosyl-L-methionine</name>
        <dbReference type="ChEBI" id="CHEBI:59789"/>
    </ligand>
</feature>
<feature type="domain" description="SAM-dependent MTase RsmB/NOP-type" evidence="22">
    <location>
        <begin position="301"/>
        <end position="588"/>
    </location>
</feature>
<accession>G1QWA7</accession>
<evidence type="ECO:0000256" key="11">
    <source>
        <dbReference type="ARBA" id="ARBA00022884"/>
    </source>
</evidence>
<feature type="compositionally biased region" description="Polar residues" evidence="21">
    <location>
        <begin position="661"/>
        <end position="683"/>
    </location>
</feature>
<reference evidence="23" key="3">
    <citation type="submission" date="2025-09" db="UniProtKB">
        <authorList>
            <consortium name="Ensembl"/>
        </authorList>
    </citation>
    <scope>IDENTIFICATION</scope>
</reference>
<feature type="binding site" evidence="20">
    <location>
        <position position="461"/>
    </location>
    <ligand>
        <name>S-adenosyl-L-methionine</name>
        <dbReference type="ChEBI" id="CHEBI:59789"/>
    </ligand>
</feature>
<dbReference type="InterPro" id="IPR011023">
    <property type="entry name" value="Nop2p"/>
</dbReference>
<dbReference type="InParanoid" id="G1QWA7"/>
<dbReference type="GO" id="GO:0009383">
    <property type="term" value="F:rRNA (cytosine-C5-)-methyltransferase activity"/>
    <property type="evidence" value="ECO:0007669"/>
    <property type="project" value="Ensembl"/>
</dbReference>
<evidence type="ECO:0000259" key="22">
    <source>
        <dbReference type="PROSITE" id="PS51686"/>
    </source>
</evidence>
<dbReference type="InterPro" id="IPR023273">
    <property type="entry name" value="RCMT_NOP2"/>
</dbReference>
<dbReference type="PANTHER" id="PTHR22807:SF30">
    <property type="entry name" value="28S RRNA (CYTOSINE(4447)-C(5))-METHYLTRANSFERASE-RELATED"/>
    <property type="match status" value="1"/>
</dbReference>
<feature type="compositionally biased region" description="Polar residues" evidence="21">
    <location>
        <begin position="592"/>
        <end position="609"/>
    </location>
</feature>
<dbReference type="InterPro" id="IPR012586">
    <property type="entry name" value="NOP2_rpt"/>
</dbReference>
<dbReference type="PROSITE" id="PS01153">
    <property type="entry name" value="NOL1_NOP2_SUN"/>
    <property type="match status" value="1"/>
</dbReference>
<keyword evidence="6" id="KW-0597">Phosphoprotein</keyword>
<dbReference type="STRING" id="61853.ENSNLEP00000005228"/>
<sequence>MGRKLDPTKKEKRGPGRKARKQKGAETELVRFLPAVSDENSKRLSSRARKRAAKRRLGSAEAPKTNKSPEAKPLPGKLPKAISAGAVQTAGKKGSQSLFNAARGKKRPAPSSDEEEEEEDSEEDGMVNHGDLWGSEDDADMIDDYGADSNSEEEEEGEELLPIERAARKQKAREAAAGIQWSEEETEDEEEEKEVTPESGPPKEEAADGGLQINVDEEPFVLPPAGETEQDAQAPDLQRVHKRIQDIVGILRDFGAQREEGRSRSEYLNRLKKDLATYYSYGDFLLGKLMDLFPLSELVEFLEANEVPRPVTLRTNTLKTRRRDLAQALINRGVNLDPLGKWSKTGLVVYDSSVPIGATPEYLAGHYMLQGASSMLPVMALAPQEHERILDMCCAPGGKTSYMAQLMKNTGVILANDANAERLKSVVGNLHRLGVTNTVISHYDGRQFPKVVGGFDRVLLDAPCSGTGVISKDPAVKTNKDEKDILRCAHLQKELLLSAIDSVNATSKTGGYLVYCTCSIMVEENEWVVDYALKKRNVRLVPTGLDFGQEGFTRFRERRFHPTLRSTRRFYPHTHNMDGFFIAKFKKFSNSIPQSQTGNSETATPTNADLPQVIPKSENSSQPAKKAKGAAKTKQQLQKQQHPKKASFQKPNGISKGADSELSTVPSVTKTQASSRFQGSSQPAGKAEGIRESKVTGKLKQRSPKLQSSKKVAFLKQNAPPKGTDTETPAVLSLSKTQATLKPKDHHQPLGRAKGVEKQQLPEQPFKKAAFQKQNDTPKGPQPPTVSPISSSRPPPAKRKKSQSRSNSQLLLS</sequence>
<dbReference type="GO" id="GO:0005730">
    <property type="term" value="C:nucleolus"/>
    <property type="evidence" value="ECO:0007669"/>
    <property type="project" value="UniProtKB-SubCell"/>
</dbReference>
<feature type="compositionally biased region" description="Basic residues" evidence="21">
    <location>
        <begin position="44"/>
        <end position="57"/>
    </location>
</feature>
<comment type="function">
    <text evidence="15">S-adenosyl-L-methionine-dependent methyltransferase that specifically methylates the C(5) position of cytosine 4447 in 28S rRNA. Required for efficient rRNA processing and 60S ribosomal subunit biogenesis. Regulates pre-rRNA processing through non-catalytic complex formation with box C/D snoRNAs and facilitates the recruitment of U3 and U8 snoRNAs to pre-90S ribosomal particles and their stable assembly into snoRNP complexes. May play a role in the regulation of the cell cycle and the increased nucleolar activity that is associated with the cell proliferation.</text>
</comment>
<keyword evidence="24" id="KW-1185">Reference proteome</keyword>